<organism evidence="8 9">
    <name type="scientific">Corynebacterium pollutisoli</name>
    <dbReference type="NCBI Taxonomy" id="1610489"/>
    <lineage>
        <taxon>Bacteria</taxon>
        <taxon>Bacillati</taxon>
        <taxon>Actinomycetota</taxon>
        <taxon>Actinomycetes</taxon>
        <taxon>Mycobacteriales</taxon>
        <taxon>Corynebacteriaceae</taxon>
        <taxon>Corynebacterium</taxon>
    </lineage>
</organism>
<gene>
    <name evidence="8" type="ORF">SAMN06295981_2381</name>
</gene>
<dbReference type="Gene3D" id="1.10.630.10">
    <property type="entry name" value="Cytochrome P450"/>
    <property type="match status" value="1"/>
</dbReference>
<dbReference type="AlphaFoldDB" id="A0A1X7KA02"/>
<dbReference type="InterPro" id="IPR017972">
    <property type="entry name" value="Cyt_P450_CS"/>
</dbReference>
<comment type="similarity">
    <text evidence="1 7">Belongs to the cytochrome P450 family.</text>
</comment>
<evidence type="ECO:0000256" key="5">
    <source>
        <dbReference type="ARBA" id="ARBA00023004"/>
    </source>
</evidence>
<dbReference type="InterPro" id="IPR036396">
    <property type="entry name" value="Cyt_P450_sf"/>
</dbReference>
<keyword evidence="5 7" id="KW-0408">Iron</keyword>
<dbReference type="EMBL" id="FXAR01000010">
    <property type="protein sequence ID" value="SMG37619.1"/>
    <property type="molecule type" value="Genomic_DNA"/>
</dbReference>
<evidence type="ECO:0000256" key="7">
    <source>
        <dbReference type="RuleBase" id="RU000461"/>
    </source>
</evidence>
<protein>
    <submittedName>
        <fullName evidence="8">Cytochrome P450</fullName>
    </submittedName>
</protein>
<dbReference type="PANTHER" id="PTHR46696:SF6">
    <property type="entry name" value="P450, PUTATIVE (EUROFUNG)-RELATED"/>
    <property type="match status" value="1"/>
</dbReference>
<evidence type="ECO:0000256" key="6">
    <source>
        <dbReference type="ARBA" id="ARBA00023033"/>
    </source>
</evidence>
<keyword evidence="4 7" id="KW-0560">Oxidoreductase</keyword>
<dbReference type="InterPro" id="IPR002397">
    <property type="entry name" value="Cyt_P450_B"/>
</dbReference>
<keyword evidence="6 7" id="KW-0503">Monooxygenase</keyword>
<dbReference type="GO" id="GO:0016705">
    <property type="term" value="F:oxidoreductase activity, acting on paired donors, with incorporation or reduction of molecular oxygen"/>
    <property type="evidence" value="ECO:0007669"/>
    <property type="project" value="InterPro"/>
</dbReference>
<dbReference type="RefSeq" id="WP_085550457.1">
    <property type="nucleotide sequence ID" value="NZ_FXAR01000010.1"/>
</dbReference>
<keyword evidence="2 7" id="KW-0349">Heme</keyword>
<proteinExistence type="inferred from homology"/>
<sequence length="385" mass="41609">MGQGADTVRLAGHPPRDLATVLQGAKRCPVVHTGEGDVVITGHPEVVAAAGDPAVFSSRVSSHLQLPNGLDGEEHARWRALIERYLERGVVDKRGPEFREAARTVIAESLPGPRGEVDAVTDLGTRYAVRAMTTWLGWPRELEGRLVAWVGDNAAATRSGDRARTAAVAADFDRIITAVVEPRLTDDTTAEGDVTRQLITDTNFGRPLHREEIVSVLRNWTGGDLSSMALCIGVILHRLSTDTALQEHLRFGVPQAEFEAIIDEILRLDSPFVSNRRVTTRPVTIGGVDLPEGQRVRLHWTAANLDPAAFGEPGEFRPDTHAAANLVWGTGPHVCPGRALSMVEMRAFLDELLAAAVVRPGSGPGTRATHPVGGWESLPVHLERC</sequence>
<name>A0A1X7KA02_9CORY</name>
<dbReference type="InterPro" id="IPR001128">
    <property type="entry name" value="Cyt_P450"/>
</dbReference>
<dbReference type="PROSITE" id="PS00086">
    <property type="entry name" value="CYTOCHROME_P450"/>
    <property type="match status" value="1"/>
</dbReference>
<evidence type="ECO:0000256" key="2">
    <source>
        <dbReference type="ARBA" id="ARBA00022617"/>
    </source>
</evidence>
<reference evidence="9" key="1">
    <citation type="submission" date="2017-04" db="EMBL/GenBank/DDBJ databases">
        <authorList>
            <person name="Varghese N."/>
            <person name="Submissions S."/>
        </authorList>
    </citation>
    <scope>NUCLEOTIDE SEQUENCE [LARGE SCALE GENOMIC DNA]</scope>
    <source>
        <strain evidence="9">VDS</strain>
    </source>
</reference>
<dbReference type="GO" id="GO:0020037">
    <property type="term" value="F:heme binding"/>
    <property type="evidence" value="ECO:0007669"/>
    <property type="project" value="InterPro"/>
</dbReference>
<keyword evidence="9" id="KW-1185">Reference proteome</keyword>
<dbReference type="Pfam" id="PF00067">
    <property type="entry name" value="p450"/>
    <property type="match status" value="1"/>
</dbReference>
<evidence type="ECO:0000313" key="8">
    <source>
        <dbReference type="EMBL" id="SMG37619.1"/>
    </source>
</evidence>
<dbReference type="OrthoDB" id="3664945at2"/>
<evidence type="ECO:0000256" key="1">
    <source>
        <dbReference type="ARBA" id="ARBA00010617"/>
    </source>
</evidence>
<dbReference type="SUPFAM" id="SSF48264">
    <property type="entry name" value="Cytochrome P450"/>
    <property type="match status" value="1"/>
</dbReference>
<evidence type="ECO:0000256" key="3">
    <source>
        <dbReference type="ARBA" id="ARBA00022723"/>
    </source>
</evidence>
<dbReference type="PRINTS" id="PR00359">
    <property type="entry name" value="BP450"/>
</dbReference>
<dbReference type="Proteomes" id="UP000193309">
    <property type="component" value="Unassembled WGS sequence"/>
</dbReference>
<evidence type="ECO:0000256" key="4">
    <source>
        <dbReference type="ARBA" id="ARBA00023002"/>
    </source>
</evidence>
<accession>A0A1X7KA02</accession>
<dbReference type="GO" id="GO:0004497">
    <property type="term" value="F:monooxygenase activity"/>
    <property type="evidence" value="ECO:0007669"/>
    <property type="project" value="UniProtKB-KW"/>
</dbReference>
<dbReference type="PANTHER" id="PTHR46696">
    <property type="entry name" value="P450, PUTATIVE (EUROFUNG)-RELATED"/>
    <property type="match status" value="1"/>
</dbReference>
<evidence type="ECO:0000313" key="9">
    <source>
        <dbReference type="Proteomes" id="UP000193309"/>
    </source>
</evidence>
<dbReference type="GO" id="GO:0005506">
    <property type="term" value="F:iron ion binding"/>
    <property type="evidence" value="ECO:0007669"/>
    <property type="project" value="InterPro"/>
</dbReference>
<dbReference type="STRING" id="1610489.SAMN06295981_2381"/>
<keyword evidence="3 7" id="KW-0479">Metal-binding</keyword>